<dbReference type="Pfam" id="PF04570">
    <property type="entry name" value="zf-FLZ"/>
    <property type="match status" value="2"/>
</dbReference>
<proteinExistence type="inferred from homology"/>
<dbReference type="InterPro" id="IPR044604">
    <property type="entry name" value="FLZ12/13/14"/>
</dbReference>
<evidence type="ECO:0000313" key="4">
    <source>
        <dbReference type="Proteomes" id="UP000235220"/>
    </source>
</evidence>
<sequence>MDNLPGKKRPTINLSLFTTLSESFAVDKSPNPSKSPRIFQGGVVGLGIVAAMTDLSPKAPDNFAVVSPRSAPIPIVSSAKAAANFRGPLNDGERGGDVDEMSESYTCVISHLGSNFVEKRIYFDDKLDAVVGDCCGATCVVSGRGVRMFSASPVNVDEFEREFWTADFLSTCYLCKKQLHGLDIFMYRFCSPHGCDAAIERGEKAFCSAECRDKHIRSDDYKEKRGSGALKPLDCSVSPCSGPRVFFTVVAAA</sequence>
<reference evidence="5" key="1">
    <citation type="submission" date="2025-08" db="UniProtKB">
        <authorList>
            <consortium name="RefSeq"/>
        </authorList>
    </citation>
    <scope>IDENTIFICATION</scope>
    <source>
        <tissue evidence="5">Leaves</tissue>
    </source>
</reference>
<evidence type="ECO:0000313" key="5">
    <source>
        <dbReference type="RefSeq" id="XP_018842246.1"/>
    </source>
</evidence>
<dbReference type="InterPro" id="IPR007650">
    <property type="entry name" value="Zf-FLZ_dom"/>
</dbReference>
<keyword evidence="4" id="KW-1185">Reference proteome</keyword>
<dbReference type="AlphaFoldDB" id="A0A2I4GEC1"/>
<dbReference type="STRING" id="51240.A0A2I4GEC1"/>
<accession>A0A2I4GEC1</accession>
<keyword evidence="3" id="KW-0862">Zinc</keyword>
<keyword evidence="3" id="KW-0863">Zinc-finger</keyword>
<dbReference type="KEGG" id="jre:109007142"/>
<evidence type="ECO:0000256" key="2">
    <source>
        <dbReference type="ARBA" id="ARBA00022723"/>
    </source>
</evidence>
<evidence type="ECO:0000256" key="3">
    <source>
        <dbReference type="ARBA" id="ARBA00022771"/>
    </source>
</evidence>
<dbReference type="Proteomes" id="UP000235220">
    <property type="component" value="Chromosome 6"/>
</dbReference>
<name>A0A2I4GEC1_JUGRE</name>
<dbReference type="RefSeq" id="XP_018842246.1">
    <property type="nucleotide sequence ID" value="XM_018986701.2"/>
</dbReference>
<keyword evidence="2" id="KW-0479">Metal-binding</keyword>
<gene>
    <name evidence="5" type="primary">LOC109007142</name>
</gene>
<dbReference type="GeneID" id="109007142"/>
<dbReference type="OrthoDB" id="828272at2759"/>
<dbReference type="PANTHER" id="PTHR47208:SF1">
    <property type="entry name" value="OS02G0174800 PROTEIN"/>
    <property type="match status" value="1"/>
</dbReference>
<dbReference type="GO" id="GO:0008270">
    <property type="term" value="F:zinc ion binding"/>
    <property type="evidence" value="ECO:0007669"/>
    <property type="project" value="UniProtKB-KW"/>
</dbReference>
<evidence type="ECO:0000256" key="1">
    <source>
        <dbReference type="ARBA" id="ARBA00009374"/>
    </source>
</evidence>
<organism evidence="4 5">
    <name type="scientific">Juglans regia</name>
    <name type="common">English walnut</name>
    <dbReference type="NCBI Taxonomy" id="51240"/>
    <lineage>
        <taxon>Eukaryota</taxon>
        <taxon>Viridiplantae</taxon>
        <taxon>Streptophyta</taxon>
        <taxon>Embryophyta</taxon>
        <taxon>Tracheophyta</taxon>
        <taxon>Spermatophyta</taxon>
        <taxon>Magnoliopsida</taxon>
        <taxon>eudicotyledons</taxon>
        <taxon>Gunneridae</taxon>
        <taxon>Pentapetalae</taxon>
        <taxon>rosids</taxon>
        <taxon>fabids</taxon>
        <taxon>Fagales</taxon>
        <taxon>Juglandaceae</taxon>
        <taxon>Juglans</taxon>
    </lineage>
</organism>
<dbReference type="Gramene" id="Jr06_17630_p1">
    <property type="protein sequence ID" value="cds.Jr06_17630_p1"/>
    <property type="gene ID" value="Jr06_17630"/>
</dbReference>
<dbReference type="PANTHER" id="PTHR47208">
    <property type="entry name" value="OS02G0174800 PROTEIN"/>
    <property type="match status" value="1"/>
</dbReference>
<comment type="similarity">
    <text evidence="1">Belongs to the FLZ family.</text>
</comment>
<protein>
    <submittedName>
        <fullName evidence="5">FCS-Like Zinc finger 14-like isoform X1</fullName>
    </submittedName>
</protein>
<dbReference type="PROSITE" id="PS51795">
    <property type="entry name" value="ZF_FLZ"/>
    <property type="match status" value="1"/>
</dbReference>